<dbReference type="InterPro" id="IPR051287">
    <property type="entry name" value="TCR_variable_region"/>
</dbReference>
<gene>
    <name evidence="8" type="ORF">Q7C36_005170</name>
</gene>
<dbReference type="SUPFAM" id="SSF48726">
    <property type="entry name" value="Immunoglobulin"/>
    <property type="match status" value="1"/>
</dbReference>
<dbReference type="PANTHER" id="PTHR19367:SF18">
    <property type="entry name" value="T CELL RECEPTOR ALPHA VARIABLE 16"/>
    <property type="match status" value="1"/>
</dbReference>
<keyword evidence="4" id="KW-0393">Immunoglobulin domain</keyword>
<dbReference type="InterPro" id="IPR003599">
    <property type="entry name" value="Ig_sub"/>
</dbReference>
<keyword evidence="2" id="KW-1064">Adaptive immunity</keyword>
<dbReference type="PANTHER" id="PTHR19367">
    <property type="entry name" value="T-CELL RECEPTOR ALPHA CHAIN V REGION"/>
    <property type="match status" value="1"/>
</dbReference>
<reference evidence="8" key="1">
    <citation type="submission" date="2023-08" db="EMBL/GenBank/DDBJ databases">
        <title>Pelteobagrus vachellii genome.</title>
        <authorList>
            <person name="Liu H."/>
        </authorList>
    </citation>
    <scope>NUCLEOTIDE SEQUENCE</scope>
    <source>
        <strain evidence="8">PRFRI_2022a</strain>
        <tissue evidence="8">Muscle</tissue>
    </source>
</reference>
<dbReference type="Proteomes" id="UP001187315">
    <property type="component" value="Unassembled WGS sequence"/>
</dbReference>
<dbReference type="Pfam" id="PF07686">
    <property type="entry name" value="V-set"/>
    <property type="match status" value="1"/>
</dbReference>
<organism evidence="8 9">
    <name type="scientific">Tachysurus vachellii</name>
    <name type="common">Darkbarbel catfish</name>
    <name type="synonym">Pelteobagrus vachellii</name>
    <dbReference type="NCBI Taxonomy" id="175792"/>
    <lineage>
        <taxon>Eukaryota</taxon>
        <taxon>Metazoa</taxon>
        <taxon>Chordata</taxon>
        <taxon>Craniata</taxon>
        <taxon>Vertebrata</taxon>
        <taxon>Euteleostomi</taxon>
        <taxon>Actinopterygii</taxon>
        <taxon>Neopterygii</taxon>
        <taxon>Teleostei</taxon>
        <taxon>Ostariophysi</taxon>
        <taxon>Siluriformes</taxon>
        <taxon>Bagridae</taxon>
        <taxon>Tachysurus</taxon>
    </lineage>
</organism>
<dbReference type="AlphaFoldDB" id="A0AA88TBX1"/>
<accession>A0AA88TBX1</accession>
<evidence type="ECO:0000259" key="7">
    <source>
        <dbReference type="PROSITE" id="PS50835"/>
    </source>
</evidence>
<dbReference type="PROSITE" id="PS50835">
    <property type="entry name" value="IG_LIKE"/>
    <property type="match status" value="1"/>
</dbReference>
<dbReference type="SMART" id="SM00409">
    <property type="entry name" value="IG"/>
    <property type="match status" value="1"/>
</dbReference>
<keyword evidence="5" id="KW-0391">Immunity</keyword>
<proteinExistence type="predicted"/>
<evidence type="ECO:0000256" key="6">
    <source>
        <dbReference type="SAM" id="SignalP"/>
    </source>
</evidence>
<dbReference type="InterPro" id="IPR036179">
    <property type="entry name" value="Ig-like_dom_sf"/>
</dbReference>
<feature type="domain" description="Ig-like" evidence="7">
    <location>
        <begin position="24"/>
        <end position="130"/>
    </location>
</feature>
<feature type="chain" id="PRO_5041705300" description="Ig-like domain-containing protein" evidence="6">
    <location>
        <begin position="18"/>
        <end position="182"/>
    </location>
</feature>
<dbReference type="EMBL" id="JAVHJS010000004">
    <property type="protein sequence ID" value="KAK2861004.1"/>
    <property type="molecule type" value="Genomic_DNA"/>
</dbReference>
<evidence type="ECO:0000256" key="2">
    <source>
        <dbReference type="ARBA" id="ARBA00023130"/>
    </source>
</evidence>
<evidence type="ECO:0000256" key="1">
    <source>
        <dbReference type="ARBA" id="ARBA00022729"/>
    </source>
</evidence>
<sequence>MLFLFIVFFTLSDVAGAVDSRITPDQTIISSSEGSNITLTCTYDQSAGYLHWYRQKPQSGPEFLLLIIISTNYVTKAKQPDPRLSIKLRKKQNKVDLEIFPAAVSDSALYYCAMEPTVTQNSNRLYKKSSFIFVSQQGKLFICFIQIHPSRQDTPWMELICFVIHLDTVMILSPAPLNLSSS</sequence>
<keyword evidence="9" id="KW-1185">Reference proteome</keyword>
<protein>
    <recommendedName>
        <fullName evidence="7">Ig-like domain-containing protein</fullName>
    </recommendedName>
</protein>
<evidence type="ECO:0000256" key="5">
    <source>
        <dbReference type="ARBA" id="ARBA00043266"/>
    </source>
</evidence>
<feature type="signal peptide" evidence="6">
    <location>
        <begin position="1"/>
        <end position="17"/>
    </location>
</feature>
<dbReference type="InterPro" id="IPR007110">
    <property type="entry name" value="Ig-like_dom"/>
</dbReference>
<keyword evidence="3" id="KW-0675">Receptor</keyword>
<evidence type="ECO:0000313" key="8">
    <source>
        <dbReference type="EMBL" id="KAK2861004.1"/>
    </source>
</evidence>
<dbReference type="GO" id="GO:0042101">
    <property type="term" value="C:T cell receptor complex"/>
    <property type="evidence" value="ECO:0007669"/>
    <property type="project" value="UniProtKB-KW"/>
</dbReference>
<evidence type="ECO:0000256" key="4">
    <source>
        <dbReference type="ARBA" id="ARBA00023319"/>
    </source>
</evidence>
<keyword evidence="1 6" id="KW-0732">Signal</keyword>
<keyword evidence="5" id="KW-1279">T cell receptor</keyword>
<evidence type="ECO:0000256" key="3">
    <source>
        <dbReference type="ARBA" id="ARBA00023170"/>
    </source>
</evidence>
<dbReference type="InterPro" id="IPR013783">
    <property type="entry name" value="Ig-like_fold"/>
</dbReference>
<dbReference type="Gene3D" id="2.60.40.10">
    <property type="entry name" value="Immunoglobulins"/>
    <property type="match status" value="1"/>
</dbReference>
<evidence type="ECO:0000313" key="9">
    <source>
        <dbReference type="Proteomes" id="UP001187315"/>
    </source>
</evidence>
<comment type="caution">
    <text evidence="8">The sequence shown here is derived from an EMBL/GenBank/DDBJ whole genome shotgun (WGS) entry which is preliminary data.</text>
</comment>
<name>A0AA88TBX1_TACVA</name>
<dbReference type="InterPro" id="IPR013106">
    <property type="entry name" value="Ig_V-set"/>
</dbReference>
<dbReference type="GO" id="GO:0002250">
    <property type="term" value="P:adaptive immune response"/>
    <property type="evidence" value="ECO:0007669"/>
    <property type="project" value="UniProtKB-KW"/>
</dbReference>
<dbReference type="SMART" id="SM00406">
    <property type="entry name" value="IGv"/>
    <property type="match status" value="1"/>
</dbReference>